<dbReference type="OrthoDB" id="595476at2"/>
<evidence type="ECO:0000256" key="1">
    <source>
        <dbReference type="ARBA" id="ARBA00022649"/>
    </source>
</evidence>
<dbReference type="Proteomes" id="UP000431264">
    <property type="component" value="Unassembled WGS sequence"/>
</dbReference>
<evidence type="ECO:0000313" key="2">
    <source>
        <dbReference type="EMBL" id="MVO09201.1"/>
    </source>
</evidence>
<name>A0A6I4ILE1_9FLAO</name>
<accession>A0A6I4ILE1</accession>
<sequence length="97" mass="11692">MDIKILVSKKAQSEIENAMEYYAEINPNLSFRFYSEITEAYKKLEINPNYQIKYKNYRAIPLQIFPFILFYVYEEKENLIKVLSCFHTSKNTTKYPK</sequence>
<evidence type="ECO:0000313" key="3">
    <source>
        <dbReference type="Proteomes" id="UP000431264"/>
    </source>
</evidence>
<dbReference type="EMBL" id="WQLW01000005">
    <property type="protein sequence ID" value="MVO09201.1"/>
    <property type="molecule type" value="Genomic_DNA"/>
</dbReference>
<dbReference type="Pfam" id="PF05016">
    <property type="entry name" value="ParE_toxin"/>
    <property type="match status" value="1"/>
</dbReference>
<gene>
    <name evidence="2" type="ORF">GOQ30_08520</name>
</gene>
<protein>
    <recommendedName>
        <fullName evidence="4">Plasmid stabilization system protein ParE</fullName>
    </recommendedName>
</protein>
<dbReference type="RefSeq" id="WP_130736470.1">
    <property type="nucleotide sequence ID" value="NZ_VDCZ01000005.1"/>
</dbReference>
<dbReference type="InterPro" id="IPR035093">
    <property type="entry name" value="RelE/ParE_toxin_dom_sf"/>
</dbReference>
<keyword evidence="1" id="KW-1277">Toxin-antitoxin system</keyword>
<dbReference type="InterPro" id="IPR007712">
    <property type="entry name" value="RelE/ParE_toxin"/>
</dbReference>
<organism evidence="2 3">
    <name type="scientific">Flavobacterium profundi</name>
    <dbReference type="NCBI Taxonomy" id="1774945"/>
    <lineage>
        <taxon>Bacteria</taxon>
        <taxon>Pseudomonadati</taxon>
        <taxon>Bacteroidota</taxon>
        <taxon>Flavobacteriia</taxon>
        <taxon>Flavobacteriales</taxon>
        <taxon>Flavobacteriaceae</taxon>
        <taxon>Flavobacterium</taxon>
    </lineage>
</organism>
<proteinExistence type="predicted"/>
<keyword evidence="3" id="KW-1185">Reference proteome</keyword>
<dbReference type="AlphaFoldDB" id="A0A6I4ILE1"/>
<dbReference type="Gene3D" id="3.30.2310.20">
    <property type="entry name" value="RelE-like"/>
    <property type="match status" value="1"/>
</dbReference>
<comment type="caution">
    <text evidence="2">The sequence shown here is derived from an EMBL/GenBank/DDBJ whole genome shotgun (WGS) entry which is preliminary data.</text>
</comment>
<evidence type="ECO:0008006" key="4">
    <source>
        <dbReference type="Google" id="ProtNLM"/>
    </source>
</evidence>
<reference evidence="3" key="1">
    <citation type="submission" date="2019-05" db="EMBL/GenBank/DDBJ databases">
        <title>Flavobacterium profundi sp. nov., isolated from a deep-sea seamount.</title>
        <authorList>
            <person name="Zhang D.-C."/>
        </authorList>
    </citation>
    <scope>NUCLEOTIDE SEQUENCE [LARGE SCALE GENOMIC DNA]</scope>
    <source>
        <strain evidence="3">TP390</strain>
    </source>
</reference>